<evidence type="ECO:0000313" key="14">
    <source>
        <dbReference type="Proteomes" id="UP001501867"/>
    </source>
</evidence>
<feature type="binding site" evidence="9">
    <location>
        <position position="624"/>
    </location>
    <ligand>
        <name>Fe cation</name>
        <dbReference type="ChEBI" id="CHEBI:24875"/>
    </ligand>
</feature>
<feature type="domain" description="DinB-like" evidence="12">
    <location>
        <begin position="498"/>
        <end position="628"/>
    </location>
</feature>
<comment type="function">
    <text evidence="8">Catalyzes the synthesis of gamma-glutamylcysteine (gamma-GC). This compound is used as substrate for the biosynthesis of the low-molecular thiol compound ergothioneine.</text>
</comment>
<dbReference type="SUPFAM" id="SSF55931">
    <property type="entry name" value="Glutamine synthetase/guanido kinase"/>
    <property type="match status" value="1"/>
</dbReference>
<keyword evidence="14" id="KW-1185">Reference proteome</keyword>
<dbReference type="PANTHER" id="PTHR34378">
    <property type="entry name" value="GLUTAMATE--CYSTEINE LIGASE, CHLOROPLASTIC"/>
    <property type="match status" value="1"/>
</dbReference>
<dbReference type="EC" id="1.14.99.50" evidence="9"/>
<dbReference type="HAMAP" id="MF_02035">
    <property type="entry name" value="EgtB"/>
    <property type="match status" value="1"/>
</dbReference>
<dbReference type="InterPro" id="IPR017809">
    <property type="entry name" value="EgtA_Actinobacteria"/>
</dbReference>
<name>A0ABN0VBU3_9ACTN</name>
<reference evidence="13 14" key="1">
    <citation type="journal article" date="2019" name="Int. J. Syst. Evol. Microbiol.">
        <title>The Global Catalogue of Microorganisms (GCM) 10K type strain sequencing project: providing services to taxonomists for standard genome sequencing and annotation.</title>
        <authorList>
            <consortium name="The Broad Institute Genomics Platform"/>
            <consortium name="The Broad Institute Genome Sequencing Center for Infectious Disease"/>
            <person name="Wu L."/>
            <person name="Ma J."/>
        </authorList>
    </citation>
    <scope>NUCLEOTIDE SEQUENCE [LARGE SCALE GENOMIC DNA]</scope>
    <source>
        <strain evidence="13 14">JCM 4505</strain>
    </source>
</reference>
<comment type="similarity">
    <text evidence="8">Belongs to the glutamate--cysteine ligase type 2 family. EgtA subfamily.</text>
</comment>
<dbReference type="InterPro" id="IPR035434">
    <property type="entry name" value="GCL_bact_plant"/>
</dbReference>
<protein>
    <recommendedName>
        <fullName evidence="8 9">Multifunctional fusion protein</fullName>
    </recommendedName>
    <domain>
        <recommendedName>
            <fullName evidence="8">Glutamate--cysteine ligase EgtA</fullName>
            <ecNumber evidence="8">6.3.2.2</ecNumber>
        </recommendedName>
        <alternativeName>
            <fullName evidence="8">Gamma-glutamylcysteine synthase</fullName>
            <shortName evidence="8">GCS</shortName>
            <shortName evidence="8">Gamma-ECS</shortName>
        </alternativeName>
    </domain>
    <domain>
        <recommendedName>
            <fullName evidence="9">Hercynine oxygenase</fullName>
            <ecNumber evidence="9">1.14.99.50</ecNumber>
        </recommendedName>
        <alternativeName>
            <fullName evidence="9">Gamma-glutamyl hercynylcysteine S-oxide synthase</fullName>
        </alternativeName>
    </domain>
</protein>
<evidence type="ECO:0000313" key="13">
    <source>
        <dbReference type="EMBL" id="GAA0285451.1"/>
    </source>
</evidence>
<dbReference type="InterPro" id="IPR042095">
    <property type="entry name" value="SUMF_sf"/>
</dbReference>
<evidence type="ECO:0000256" key="5">
    <source>
        <dbReference type="ARBA" id="ARBA00023004"/>
    </source>
</evidence>
<dbReference type="InterPro" id="IPR016187">
    <property type="entry name" value="CTDL_fold"/>
</dbReference>
<evidence type="ECO:0000256" key="6">
    <source>
        <dbReference type="ARBA" id="ARBA00037882"/>
    </source>
</evidence>
<dbReference type="InterPro" id="IPR024775">
    <property type="entry name" value="DinB-like"/>
</dbReference>
<gene>
    <name evidence="8" type="primary">egtA</name>
    <name evidence="9" type="synonym">egtB</name>
    <name evidence="13" type="ORF">GCM10010302_24650</name>
</gene>
<feature type="binding site" evidence="9">
    <location>
        <position position="534"/>
    </location>
    <ligand>
        <name>Fe cation</name>
        <dbReference type="ChEBI" id="CHEBI:24875"/>
    </ligand>
</feature>
<keyword evidence="5 9" id="KW-0408">Iron</keyword>
<organism evidence="13 14">
    <name type="scientific">Streptomyces polychromogenes</name>
    <dbReference type="NCBI Taxonomy" id="67342"/>
    <lineage>
        <taxon>Bacteria</taxon>
        <taxon>Bacillati</taxon>
        <taxon>Actinomycetota</taxon>
        <taxon>Actinomycetes</taxon>
        <taxon>Kitasatosporales</taxon>
        <taxon>Streptomycetaceae</taxon>
        <taxon>Streptomyces</taxon>
    </lineage>
</organism>
<sequence>MSENSPAPYVHDPGHSAYTPLDEAAAEDLIHGICFKTGPPRTLGAELEWLVLDAERPWLPLPPERLTAAHAAARALPLGSRVTVEPGGQLELSSAPAPSLTACVEGLRADLTAVRGALRERGLVLRGLGEDPRRPLHRLLASPRYDAMEAYFDRTGPAGRAMMRASASVQVCVDAGHEEPGPLGYGRRWRFAHLLGAVLVAAFANSPGRDGPYEGWRCARQGIWSDIDPRRALAPPLDAEPRAGWVRHALDTEVMCVRRPGDGPWTVPRGLTFRDWLRTDGAGAGPDGRRPTAEDLEYHLTTLFPPVRPRGHLELRMIDAQPGDDGWIVPVAVVHALFDDPEAAETAYRAVKVLADAHGPRRAPRNPLWRSAARGALADPDLRAAAAACFDAAAEALPRLGADAYVQEAVAAFTARYVRRGRCPADNADDVLVSGRTRAAVRGAPAAVEDTAPATLEDTAPAAPRRPAARREGTAPVTTETPADIRPGALRERAAAALAAARARTAGLTDVVGDPDLTAQHSPLMSPLVWDLAHIGNQEELWLLRNVAGRAFMRPEINSLYDAFQHPRAERPKLPLLGPEEARRYAAEVRGRVFDLLERTPLEGTALLERGFVFGMVAQHEQQHDETMLITHQLRTGAPVLAAPDPAPPQGPPPEAPEVLVPGGPFTMGTSAEPWALDNERPAHVREVAAFWIDTLPVTNAAYQAFIADGGYTDPRWWAAEGWEQIRAHDIGAPLFWRREAGQWLRRRFGVTEPVPDEEPVLHVSWYEADAYARWAGRRLPTEAEWEKAARHDPVTGRSRRYPWGDADPAPEHANLGQRHLRPARAGCYPAGASPLGVRQLIGDVWEWTASDFLPYPGFRAFPYREYSEVFFGPEHKVLRGGSFAVDPVACRGTFRNWDLPVRRQIFSGFRTARDV</sequence>
<feature type="binding site" evidence="9">
    <location>
        <position position="899"/>
    </location>
    <ligand>
        <name>gamma-L-glutamyl-L-cysteine</name>
        <dbReference type="ChEBI" id="CHEBI:58173"/>
    </ligand>
</feature>
<feature type="domain" description="Sulfatase-modifying factor enzyme-like" evidence="11">
    <location>
        <begin position="658"/>
        <end position="914"/>
    </location>
</feature>
<feature type="binding site" evidence="9">
    <location>
        <position position="620"/>
    </location>
    <ligand>
        <name>Fe cation</name>
        <dbReference type="ChEBI" id="CHEBI:24875"/>
    </ligand>
</feature>
<dbReference type="Proteomes" id="UP001501867">
    <property type="component" value="Unassembled WGS sequence"/>
</dbReference>
<dbReference type="InterPro" id="IPR032890">
    <property type="entry name" value="EgtB_Actinobacteria"/>
</dbReference>
<keyword evidence="2 8" id="KW-0547">Nucleotide-binding</keyword>
<dbReference type="HAMAP" id="MF_02034">
    <property type="entry name" value="EgtA"/>
    <property type="match status" value="1"/>
</dbReference>
<dbReference type="NCBIfam" id="TIGR03440">
    <property type="entry name" value="egtB_TIGR03440"/>
    <property type="match status" value="1"/>
</dbReference>
<dbReference type="SUPFAM" id="SSF56436">
    <property type="entry name" value="C-type lectin-like"/>
    <property type="match status" value="1"/>
</dbReference>
<dbReference type="InterPro" id="IPR017806">
    <property type="entry name" value="EgtB"/>
</dbReference>
<proteinExistence type="inferred from homology"/>
<dbReference type="InterPro" id="IPR034660">
    <property type="entry name" value="DinB/YfiT-like"/>
</dbReference>
<dbReference type="InterPro" id="IPR014746">
    <property type="entry name" value="Gln_synth/guanido_kin_cat_dom"/>
</dbReference>
<dbReference type="EMBL" id="BAAABV010000015">
    <property type="protein sequence ID" value="GAA0285451.1"/>
    <property type="molecule type" value="Genomic_DNA"/>
</dbReference>
<dbReference type="Gene3D" id="3.30.590.20">
    <property type="match status" value="1"/>
</dbReference>
<evidence type="ECO:0000259" key="12">
    <source>
        <dbReference type="Pfam" id="PF12867"/>
    </source>
</evidence>
<evidence type="ECO:0000256" key="8">
    <source>
        <dbReference type="HAMAP-Rule" id="MF_02034"/>
    </source>
</evidence>
<evidence type="ECO:0000259" key="11">
    <source>
        <dbReference type="Pfam" id="PF03781"/>
    </source>
</evidence>
<feature type="binding site" evidence="9">
    <location>
        <position position="903"/>
    </location>
    <ligand>
        <name>gamma-L-glutamyl-L-cysteine</name>
        <dbReference type="ChEBI" id="CHEBI:58173"/>
    </ligand>
</feature>
<keyword evidence="1 8" id="KW-0436">Ligase</keyword>
<keyword evidence="9" id="KW-0503">Monooxygenase</keyword>
<dbReference type="EC" id="6.3.2.2" evidence="8"/>
<dbReference type="Pfam" id="PF04107">
    <property type="entry name" value="GCS2"/>
    <property type="match status" value="1"/>
</dbReference>
<accession>A0ABN0VBU3</accession>
<keyword evidence="9" id="KW-0479">Metal-binding</keyword>
<dbReference type="Gene3D" id="3.90.1580.10">
    <property type="entry name" value="paralog of FGE (formylglycine-generating enzyme)"/>
    <property type="match status" value="1"/>
</dbReference>
<dbReference type="Pfam" id="PF03781">
    <property type="entry name" value="FGE-sulfatase"/>
    <property type="match status" value="1"/>
</dbReference>
<comment type="caution">
    <text evidence="13">The sequence shown here is derived from an EMBL/GenBank/DDBJ whole genome shotgun (WGS) entry which is preliminary data.</text>
</comment>
<comment type="similarity">
    <text evidence="9">Belongs to the EgtB family.</text>
</comment>
<evidence type="ECO:0000256" key="7">
    <source>
        <dbReference type="ARBA" id="ARBA00048819"/>
    </source>
</evidence>
<dbReference type="NCBIfam" id="TIGR03444">
    <property type="entry name" value="EgtA_Cys_ligase"/>
    <property type="match status" value="1"/>
</dbReference>
<comment type="cofactor">
    <cofactor evidence="9">
        <name>Fe(2+)</name>
        <dbReference type="ChEBI" id="CHEBI:29033"/>
    </cofactor>
</comment>
<evidence type="ECO:0000256" key="2">
    <source>
        <dbReference type="ARBA" id="ARBA00022741"/>
    </source>
</evidence>
<evidence type="ECO:0000256" key="9">
    <source>
        <dbReference type="HAMAP-Rule" id="MF_02035"/>
    </source>
</evidence>
<keyword evidence="4 9" id="KW-0560">Oxidoreductase</keyword>
<comment type="catalytic activity">
    <reaction evidence="7 8">
        <text>L-cysteine + L-glutamate + ATP = gamma-L-glutamyl-L-cysteine + ADP + phosphate + H(+)</text>
        <dbReference type="Rhea" id="RHEA:13285"/>
        <dbReference type="ChEBI" id="CHEBI:15378"/>
        <dbReference type="ChEBI" id="CHEBI:29985"/>
        <dbReference type="ChEBI" id="CHEBI:30616"/>
        <dbReference type="ChEBI" id="CHEBI:35235"/>
        <dbReference type="ChEBI" id="CHEBI:43474"/>
        <dbReference type="ChEBI" id="CHEBI:58173"/>
        <dbReference type="ChEBI" id="CHEBI:456216"/>
        <dbReference type="EC" id="6.3.2.2"/>
    </reaction>
</comment>
<dbReference type="PANTHER" id="PTHR34378:SF1">
    <property type="entry name" value="GLUTAMATE--CYSTEINE LIGASE, CHLOROPLASTIC"/>
    <property type="match status" value="1"/>
</dbReference>
<feature type="binding site" evidence="9">
    <location>
        <begin position="568"/>
        <end position="571"/>
    </location>
    <ligand>
        <name>gamma-L-glutamyl-L-cysteine</name>
        <dbReference type="ChEBI" id="CHEBI:58173"/>
    </ligand>
</feature>
<dbReference type="InterPro" id="IPR006336">
    <property type="entry name" value="GCS2"/>
</dbReference>
<evidence type="ECO:0000256" key="1">
    <source>
        <dbReference type="ARBA" id="ARBA00022598"/>
    </source>
</evidence>
<comment type="pathway">
    <text evidence="6 9">Amino-acid biosynthesis; ergothioneine biosynthesis.</text>
</comment>
<evidence type="ECO:0000256" key="10">
    <source>
        <dbReference type="SAM" id="MobiDB-lite"/>
    </source>
</evidence>
<comment type="function">
    <text evidence="9">Catalyzes the oxidative sulfurization of hercynine (N-alpha,N-alpha,N-alpha-trimethyl-L-histidine) into hercynyl-gamma-L-glutamyl-L-cysteine sulfoxide, a step in the biosynthesis pathway of ergothioneine.</text>
</comment>
<dbReference type="Pfam" id="PF12867">
    <property type="entry name" value="DinB_2"/>
    <property type="match status" value="1"/>
</dbReference>
<evidence type="ECO:0000256" key="4">
    <source>
        <dbReference type="ARBA" id="ARBA00023002"/>
    </source>
</evidence>
<dbReference type="InterPro" id="IPR005532">
    <property type="entry name" value="SUMF_dom"/>
</dbReference>
<evidence type="ECO:0000256" key="3">
    <source>
        <dbReference type="ARBA" id="ARBA00022840"/>
    </source>
</evidence>
<feature type="region of interest" description="Disordered" evidence="10">
    <location>
        <begin position="444"/>
        <end position="482"/>
    </location>
</feature>
<comment type="catalytic activity">
    <reaction evidence="9">
        <text>gamma-L-glutamyl-L-cysteine + hercynine + O2 = gamma-L-glutamyl-hercynylcysteine S-oxide + H2O</text>
        <dbReference type="Rhea" id="RHEA:42672"/>
        <dbReference type="ChEBI" id="CHEBI:15377"/>
        <dbReference type="ChEBI" id="CHEBI:15379"/>
        <dbReference type="ChEBI" id="CHEBI:15781"/>
        <dbReference type="ChEBI" id="CHEBI:58173"/>
        <dbReference type="ChEBI" id="CHEBI:82703"/>
        <dbReference type="EC" id="1.14.99.50"/>
    </reaction>
</comment>
<dbReference type="SUPFAM" id="SSF109854">
    <property type="entry name" value="DinB/YfiT-like putative metalloenzymes"/>
    <property type="match status" value="1"/>
</dbReference>
<keyword evidence="3 8" id="KW-0067">ATP-binding</keyword>